<keyword evidence="6" id="KW-1185">Reference proteome</keyword>
<dbReference type="Pfam" id="PF00685">
    <property type="entry name" value="Sulfotransfer_1"/>
    <property type="match status" value="1"/>
</dbReference>
<keyword evidence="2 3" id="KW-0808">Transferase</keyword>
<name>A0AAE1M8B9_9FABA</name>
<protein>
    <recommendedName>
        <fullName evidence="3">Sulfotransferase</fullName>
        <ecNumber evidence="3">2.8.2.-</ecNumber>
    </recommendedName>
</protein>
<dbReference type="SUPFAM" id="SSF52540">
    <property type="entry name" value="P-loop containing nucleoside triphosphate hydrolases"/>
    <property type="match status" value="1"/>
</dbReference>
<comment type="caution">
    <text evidence="5">The sequence shown here is derived from an EMBL/GenBank/DDBJ whole genome shotgun (WGS) entry which is preliminary data.</text>
</comment>
<reference evidence="5" key="1">
    <citation type="submission" date="2023-10" db="EMBL/GenBank/DDBJ databases">
        <title>Chromosome-level genome of the transformable northern wattle, Acacia crassicarpa.</title>
        <authorList>
            <person name="Massaro I."/>
            <person name="Sinha N.R."/>
            <person name="Poethig S."/>
            <person name="Leichty A.R."/>
        </authorList>
    </citation>
    <scope>NUCLEOTIDE SEQUENCE</scope>
    <source>
        <strain evidence="5">Acra3RX</strain>
        <tissue evidence="5">Leaf</tissue>
    </source>
</reference>
<evidence type="ECO:0000313" key="5">
    <source>
        <dbReference type="EMBL" id="KAK4253163.1"/>
    </source>
</evidence>
<evidence type="ECO:0000256" key="1">
    <source>
        <dbReference type="ARBA" id="ARBA00005771"/>
    </source>
</evidence>
<gene>
    <name evidence="5" type="ORF">QN277_010766</name>
</gene>
<accession>A0AAE1M8B9</accession>
<comment type="similarity">
    <text evidence="1 3">Belongs to the sulfotransferase 1 family.</text>
</comment>
<dbReference type="InterPro" id="IPR000863">
    <property type="entry name" value="Sulfotransferase_dom"/>
</dbReference>
<evidence type="ECO:0000256" key="2">
    <source>
        <dbReference type="ARBA" id="ARBA00022679"/>
    </source>
</evidence>
<dbReference type="PANTHER" id="PTHR11783">
    <property type="entry name" value="SULFOTRANSFERASE SULT"/>
    <property type="match status" value="1"/>
</dbReference>
<dbReference type="EC" id="2.8.2.-" evidence="3"/>
<dbReference type="AlphaFoldDB" id="A0AAE1M8B9"/>
<evidence type="ECO:0000313" key="6">
    <source>
        <dbReference type="Proteomes" id="UP001293593"/>
    </source>
</evidence>
<evidence type="ECO:0000256" key="3">
    <source>
        <dbReference type="RuleBase" id="RU361155"/>
    </source>
</evidence>
<proteinExistence type="inferred from homology"/>
<evidence type="ECO:0000259" key="4">
    <source>
        <dbReference type="Pfam" id="PF00685"/>
    </source>
</evidence>
<dbReference type="GO" id="GO:0008146">
    <property type="term" value="F:sulfotransferase activity"/>
    <property type="evidence" value="ECO:0007669"/>
    <property type="project" value="InterPro"/>
</dbReference>
<dbReference type="Gene3D" id="3.40.50.300">
    <property type="entry name" value="P-loop containing nucleotide triphosphate hydrolases"/>
    <property type="match status" value="1"/>
</dbReference>
<sequence>MAENATSLLFPGNQTNVGFENEAACDEAHEKLICQECKEFLLSLPREKGWFKPYIYLYQHIWYAPAQLQALISFQKHFQAKDSDIIIASLPKSGTTWLKALTFAIVNRNRFSPSKHNHPLLISNAHELVPFFEFHDCKTNQIPDFSNLSDPRLFGTHVPCHSLPDSITMSRCRIIYICRNPLDNFVSFWFFYNKIVPPLSPKLSLEEAFERYSEGNSVLGPFWTNILGYWRQGKETPNKVLFLKYEDLKGDTKFYLKRVAEFLDCPFNLAEEGNGVIEKMIELCSFRKMKESAELNKKVKVMQKYENKDFFRKGEVGDWVNHFSPWMKEKLSKVIEEKLGGSGLSF</sequence>
<dbReference type="EMBL" id="JAWXYG010000017">
    <property type="protein sequence ID" value="KAK4253163.1"/>
    <property type="molecule type" value="Genomic_DNA"/>
</dbReference>
<feature type="domain" description="Sulfotransferase" evidence="4">
    <location>
        <begin position="82"/>
        <end position="343"/>
    </location>
</feature>
<dbReference type="Proteomes" id="UP001293593">
    <property type="component" value="Unassembled WGS sequence"/>
</dbReference>
<dbReference type="InterPro" id="IPR027417">
    <property type="entry name" value="P-loop_NTPase"/>
</dbReference>
<organism evidence="5 6">
    <name type="scientific">Acacia crassicarpa</name>
    <name type="common">northern wattle</name>
    <dbReference type="NCBI Taxonomy" id="499986"/>
    <lineage>
        <taxon>Eukaryota</taxon>
        <taxon>Viridiplantae</taxon>
        <taxon>Streptophyta</taxon>
        <taxon>Embryophyta</taxon>
        <taxon>Tracheophyta</taxon>
        <taxon>Spermatophyta</taxon>
        <taxon>Magnoliopsida</taxon>
        <taxon>eudicotyledons</taxon>
        <taxon>Gunneridae</taxon>
        <taxon>Pentapetalae</taxon>
        <taxon>rosids</taxon>
        <taxon>fabids</taxon>
        <taxon>Fabales</taxon>
        <taxon>Fabaceae</taxon>
        <taxon>Caesalpinioideae</taxon>
        <taxon>mimosoid clade</taxon>
        <taxon>Acacieae</taxon>
        <taxon>Acacia</taxon>
    </lineage>
</organism>